<dbReference type="InterPro" id="IPR007450">
    <property type="entry name" value="BamE_dom"/>
</dbReference>
<evidence type="ECO:0000256" key="2">
    <source>
        <dbReference type="ARBA" id="ARBA00023136"/>
    </source>
</evidence>
<comment type="caution">
    <text evidence="5">The sequence shown here is derived from an EMBL/GenBank/DDBJ whole genome shotgun (WGS) entry which is preliminary data.</text>
</comment>
<keyword evidence="6" id="KW-1185">Reference proteome</keyword>
<name>A0ABQ6BQE0_9NEIS</name>
<evidence type="ECO:0000259" key="4">
    <source>
        <dbReference type="Pfam" id="PF04355"/>
    </source>
</evidence>
<reference evidence="6" key="1">
    <citation type="journal article" date="2019" name="Int. J. Syst. Evol. Microbiol.">
        <title>The Global Catalogue of Microorganisms (GCM) 10K type strain sequencing project: providing services to taxonomists for standard genome sequencing and annotation.</title>
        <authorList>
            <consortium name="The Broad Institute Genomics Platform"/>
            <consortium name="The Broad Institute Genome Sequencing Center for Infectious Disease"/>
            <person name="Wu L."/>
            <person name="Ma J."/>
        </authorList>
    </citation>
    <scope>NUCLEOTIDE SEQUENCE [LARGE SCALE GENOMIC DNA]</scope>
    <source>
        <strain evidence="6">NBRC 104970</strain>
    </source>
</reference>
<keyword evidence="2" id="KW-0472">Membrane</keyword>
<organism evidence="5 6">
    <name type="scientific">Chitiniphilus shinanonensis</name>
    <dbReference type="NCBI Taxonomy" id="553088"/>
    <lineage>
        <taxon>Bacteria</taxon>
        <taxon>Pseudomonadati</taxon>
        <taxon>Pseudomonadota</taxon>
        <taxon>Betaproteobacteria</taxon>
        <taxon>Neisseriales</taxon>
        <taxon>Chitinibacteraceae</taxon>
        <taxon>Chitiniphilus</taxon>
    </lineage>
</organism>
<evidence type="ECO:0000313" key="6">
    <source>
        <dbReference type="Proteomes" id="UP001156836"/>
    </source>
</evidence>
<accession>A0ABQ6BQE0</accession>
<evidence type="ECO:0000313" key="5">
    <source>
        <dbReference type="EMBL" id="GLS03527.1"/>
    </source>
</evidence>
<dbReference type="EMBL" id="BSOZ01000005">
    <property type="protein sequence ID" value="GLS03527.1"/>
    <property type="molecule type" value="Genomic_DNA"/>
</dbReference>
<feature type="chain" id="PRO_5046102490" description="Outer membrane protein assembly factor BamE domain-containing protein" evidence="3">
    <location>
        <begin position="21"/>
        <end position="85"/>
    </location>
</feature>
<keyword evidence="1 3" id="KW-0732">Signal</keyword>
<proteinExistence type="predicted"/>
<dbReference type="Pfam" id="PF04355">
    <property type="entry name" value="BamE"/>
    <property type="match status" value="1"/>
</dbReference>
<dbReference type="InterPro" id="IPR037873">
    <property type="entry name" value="BamE-like"/>
</dbReference>
<sequence>MRPLLLCLLLLSLVACSRLTQENYAKIETGMTRERVVEILGEPDQSDSGSLLGISGEHAQWKSGGTTVTVQFVNDKVMTKDMEKR</sequence>
<feature type="domain" description="Outer membrane protein assembly factor BamE" evidence="4">
    <location>
        <begin position="19"/>
        <end position="47"/>
    </location>
</feature>
<evidence type="ECO:0000256" key="3">
    <source>
        <dbReference type="SAM" id="SignalP"/>
    </source>
</evidence>
<gene>
    <name evidence="5" type="ORF">GCM10007860_06710</name>
</gene>
<feature type="signal peptide" evidence="3">
    <location>
        <begin position="1"/>
        <end position="20"/>
    </location>
</feature>
<dbReference type="Gene3D" id="3.30.1450.10">
    <property type="match status" value="1"/>
</dbReference>
<dbReference type="RefSeq" id="WP_018749117.1">
    <property type="nucleotide sequence ID" value="NZ_BAABUF010000004.1"/>
</dbReference>
<protein>
    <recommendedName>
        <fullName evidence="4">Outer membrane protein assembly factor BamE domain-containing protein</fullName>
    </recommendedName>
</protein>
<dbReference type="PROSITE" id="PS51257">
    <property type="entry name" value="PROKAR_LIPOPROTEIN"/>
    <property type="match status" value="1"/>
</dbReference>
<evidence type="ECO:0000256" key="1">
    <source>
        <dbReference type="ARBA" id="ARBA00022729"/>
    </source>
</evidence>
<dbReference type="Proteomes" id="UP001156836">
    <property type="component" value="Unassembled WGS sequence"/>
</dbReference>